<sequence>MRFARILALLLVAATLGISGYLLYKMSFAWLHLIPANIGALGSLYFWRKPPKRKKARKAAALASVCVVPFMGASAVASLYVSPMPVWPVFLSLAALAVMVAVVAIMRIERKQAHVWADYYSDVA</sequence>
<organism evidence="2 3">
    <name type="scientific">Sphingobium nicotianae</name>
    <dbReference type="NCBI Taxonomy" id="2782607"/>
    <lineage>
        <taxon>Bacteria</taxon>
        <taxon>Pseudomonadati</taxon>
        <taxon>Pseudomonadota</taxon>
        <taxon>Alphaproteobacteria</taxon>
        <taxon>Sphingomonadales</taxon>
        <taxon>Sphingomonadaceae</taxon>
        <taxon>Sphingobium</taxon>
    </lineage>
</organism>
<feature type="transmembrane region" description="Helical" evidence="1">
    <location>
        <begin position="86"/>
        <end position="106"/>
    </location>
</feature>
<feature type="transmembrane region" description="Helical" evidence="1">
    <location>
        <begin position="59"/>
        <end position="80"/>
    </location>
</feature>
<protein>
    <submittedName>
        <fullName evidence="2">Uncharacterized protein</fullName>
    </submittedName>
</protein>
<proteinExistence type="predicted"/>
<dbReference type="AlphaFoldDB" id="A0A9X1D999"/>
<keyword evidence="3" id="KW-1185">Reference proteome</keyword>
<accession>A0A9X1D999</accession>
<evidence type="ECO:0000313" key="3">
    <source>
        <dbReference type="Proteomes" id="UP001138757"/>
    </source>
</evidence>
<reference evidence="2" key="1">
    <citation type="submission" date="2021-05" db="EMBL/GenBank/DDBJ databases">
        <title>Genome of Sphingobium sp. strain.</title>
        <authorList>
            <person name="Fan R."/>
        </authorList>
    </citation>
    <scope>NUCLEOTIDE SEQUENCE</scope>
    <source>
        <strain evidence="2">H33</strain>
    </source>
</reference>
<feature type="transmembrane region" description="Helical" evidence="1">
    <location>
        <begin position="30"/>
        <end position="47"/>
    </location>
</feature>
<name>A0A9X1D999_9SPHN</name>
<evidence type="ECO:0000256" key="1">
    <source>
        <dbReference type="SAM" id="Phobius"/>
    </source>
</evidence>
<dbReference type="EMBL" id="JAHGAW010000001">
    <property type="protein sequence ID" value="MBT2185433.1"/>
    <property type="molecule type" value="Genomic_DNA"/>
</dbReference>
<keyword evidence="1" id="KW-1133">Transmembrane helix</keyword>
<dbReference type="Proteomes" id="UP001138757">
    <property type="component" value="Unassembled WGS sequence"/>
</dbReference>
<keyword evidence="1" id="KW-0472">Membrane</keyword>
<evidence type="ECO:0000313" key="2">
    <source>
        <dbReference type="EMBL" id="MBT2185433.1"/>
    </source>
</evidence>
<comment type="caution">
    <text evidence="2">The sequence shown here is derived from an EMBL/GenBank/DDBJ whole genome shotgun (WGS) entry which is preliminary data.</text>
</comment>
<keyword evidence="1" id="KW-0812">Transmembrane</keyword>
<gene>
    <name evidence="2" type="ORF">KK488_00540</name>
</gene>